<dbReference type="PANTHER" id="PTHR13028">
    <property type="entry name" value="RRNA PROCESSING PROTEIN EBNA1-BINDING PROTEIN-RELATED"/>
    <property type="match status" value="1"/>
</dbReference>
<evidence type="ECO:0000256" key="6">
    <source>
        <dbReference type="SAM" id="MobiDB-lite"/>
    </source>
</evidence>
<evidence type="ECO:0000256" key="4">
    <source>
        <dbReference type="ARBA" id="ARBA00023054"/>
    </source>
</evidence>
<dbReference type="GO" id="GO:0034399">
    <property type="term" value="C:nuclear periphery"/>
    <property type="evidence" value="ECO:0007669"/>
    <property type="project" value="TreeGrafter"/>
</dbReference>
<dbReference type="OrthoDB" id="443772at2759"/>
<feature type="compositionally biased region" description="Acidic residues" evidence="6">
    <location>
        <begin position="1"/>
        <end position="18"/>
    </location>
</feature>
<accession>A0A5J4VJE6</accession>
<keyword evidence="5" id="KW-0539">Nucleus</keyword>
<gene>
    <name evidence="7" type="ORF">EZS28_021792</name>
</gene>
<dbReference type="Proteomes" id="UP000324800">
    <property type="component" value="Unassembled WGS sequence"/>
</dbReference>
<feature type="region of interest" description="Disordered" evidence="6">
    <location>
        <begin position="1"/>
        <end position="22"/>
    </location>
</feature>
<feature type="compositionally biased region" description="Basic and acidic residues" evidence="6">
    <location>
        <begin position="145"/>
        <end position="170"/>
    </location>
</feature>
<evidence type="ECO:0000256" key="5">
    <source>
        <dbReference type="ARBA" id="ARBA00023242"/>
    </source>
</evidence>
<dbReference type="InterPro" id="IPR008610">
    <property type="entry name" value="Ebp2"/>
</dbReference>
<dbReference type="GO" id="GO:0005730">
    <property type="term" value="C:nucleolus"/>
    <property type="evidence" value="ECO:0007669"/>
    <property type="project" value="UniProtKB-SubCell"/>
</dbReference>
<evidence type="ECO:0008006" key="9">
    <source>
        <dbReference type="Google" id="ProtNLM"/>
    </source>
</evidence>
<dbReference type="Pfam" id="PF05890">
    <property type="entry name" value="Ebp2"/>
    <property type="match status" value="1"/>
</dbReference>
<comment type="similarity">
    <text evidence="2">Belongs to the EBP2 family.</text>
</comment>
<feature type="compositionally biased region" description="Basic residues" evidence="6">
    <location>
        <begin position="171"/>
        <end position="205"/>
    </location>
</feature>
<evidence type="ECO:0000313" key="8">
    <source>
        <dbReference type="Proteomes" id="UP000324800"/>
    </source>
</evidence>
<evidence type="ECO:0000256" key="3">
    <source>
        <dbReference type="ARBA" id="ARBA00022517"/>
    </source>
</evidence>
<dbReference type="PANTHER" id="PTHR13028:SF0">
    <property type="entry name" value="RRNA-PROCESSING PROTEIN EBP2-RELATED"/>
    <property type="match status" value="1"/>
</dbReference>
<sequence>MEVDDSDSAGESSEENEELQSQRIEERLAAIQKSRPNTDILTFTSEEPLNIANINDDLEREVQFYAQTVETVKRGIAELDQAGIEHERPRNFFAPMAKNDEHMGKIKDKLETEQKRLEQVEKAKRNRIMSKEAKKIRAHPKRKGQTKEEVREEFVKKLHGPHSSDRSDHSRSKRGRGSKARGRGGRSSSRGRGRSTHRGRGKARR</sequence>
<evidence type="ECO:0000256" key="1">
    <source>
        <dbReference type="ARBA" id="ARBA00004604"/>
    </source>
</evidence>
<feature type="compositionally biased region" description="Basic and acidic residues" evidence="6">
    <location>
        <begin position="121"/>
        <end position="135"/>
    </location>
</feature>
<protein>
    <recommendedName>
        <fullName evidence="9">rRNA-processing protein EBP2</fullName>
    </recommendedName>
</protein>
<dbReference type="GO" id="GO:0042273">
    <property type="term" value="P:ribosomal large subunit biogenesis"/>
    <property type="evidence" value="ECO:0007669"/>
    <property type="project" value="TreeGrafter"/>
</dbReference>
<organism evidence="7 8">
    <name type="scientific">Streblomastix strix</name>
    <dbReference type="NCBI Taxonomy" id="222440"/>
    <lineage>
        <taxon>Eukaryota</taxon>
        <taxon>Metamonada</taxon>
        <taxon>Preaxostyla</taxon>
        <taxon>Oxymonadida</taxon>
        <taxon>Streblomastigidae</taxon>
        <taxon>Streblomastix</taxon>
    </lineage>
</organism>
<dbReference type="AlphaFoldDB" id="A0A5J4VJE6"/>
<reference evidence="7 8" key="1">
    <citation type="submission" date="2019-03" db="EMBL/GenBank/DDBJ databases">
        <title>Single cell metagenomics reveals metabolic interactions within the superorganism composed of flagellate Streblomastix strix and complex community of Bacteroidetes bacteria on its surface.</title>
        <authorList>
            <person name="Treitli S.C."/>
            <person name="Kolisko M."/>
            <person name="Husnik F."/>
            <person name="Keeling P."/>
            <person name="Hampl V."/>
        </authorList>
    </citation>
    <scope>NUCLEOTIDE SEQUENCE [LARGE SCALE GENOMIC DNA]</scope>
    <source>
        <strain evidence="7">ST1C</strain>
    </source>
</reference>
<dbReference type="GO" id="GO:0006364">
    <property type="term" value="P:rRNA processing"/>
    <property type="evidence" value="ECO:0007669"/>
    <property type="project" value="TreeGrafter"/>
</dbReference>
<feature type="region of interest" description="Disordered" evidence="6">
    <location>
        <begin position="121"/>
        <end position="205"/>
    </location>
</feature>
<comment type="caution">
    <text evidence="7">The sequence shown here is derived from an EMBL/GenBank/DDBJ whole genome shotgun (WGS) entry which is preliminary data.</text>
</comment>
<dbReference type="EMBL" id="SNRW01006647">
    <property type="protein sequence ID" value="KAA6382681.1"/>
    <property type="molecule type" value="Genomic_DNA"/>
</dbReference>
<keyword evidence="3" id="KW-0690">Ribosome biogenesis</keyword>
<evidence type="ECO:0000313" key="7">
    <source>
        <dbReference type="EMBL" id="KAA6382681.1"/>
    </source>
</evidence>
<evidence type="ECO:0000256" key="2">
    <source>
        <dbReference type="ARBA" id="ARBA00007336"/>
    </source>
</evidence>
<comment type="subcellular location">
    <subcellularLocation>
        <location evidence="1">Nucleus</location>
        <location evidence="1">Nucleolus</location>
    </subcellularLocation>
</comment>
<dbReference type="GO" id="GO:0030687">
    <property type="term" value="C:preribosome, large subunit precursor"/>
    <property type="evidence" value="ECO:0007669"/>
    <property type="project" value="TreeGrafter"/>
</dbReference>
<keyword evidence="4" id="KW-0175">Coiled coil</keyword>
<proteinExistence type="inferred from homology"/>
<name>A0A5J4VJE6_9EUKA</name>